<evidence type="ECO:0000256" key="1">
    <source>
        <dbReference type="SAM" id="MobiDB-lite"/>
    </source>
</evidence>
<evidence type="ECO:0000259" key="2">
    <source>
        <dbReference type="Pfam" id="PF12355"/>
    </source>
</evidence>
<reference evidence="3" key="1">
    <citation type="submission" date="2020-11" db="EMBL/GenBank/DDBJ databases">
        <authorList>
            <person name="Tran Van P."/>
        </authorList>
    </citation>
    <scope>NUCLEOTIDE SEQUENCE</scope>
</reference>
<feature type="region of interest" description="Disordered" evidence="1">
    <location>
        <begin position="47"/>
        <end position="106"/>
    </location>
</feature>
<protein>
    <recommendedName>
        <fullName evidence="2">Cell adhesion molecule Dscam1 C-terminal domain-containing protein</fullName>
    </recommendedName>
</protein>
<proteinExistence type="predicted"/>
<sequence length="142" mass="16111">MVEIDYINADYKIQNDFISADYKIQNDYISADYKIQNDYISIWSGSARNLPMAGSPEPPPPPPRNHDPNNSSSFNDSKESNEISEAECDRDQLVNRNYGVNVRANSKDLTTEEMRKLIERNEAGHHHHQNGLAVTPYDTVAV</sequence>
<dbReference type="InterPro" id="IPR021012">
    <property type="entry name" value="Dscam1_C"/>
</dbReference>
<accession>A0A7R9FM45</accession>
<organism evidence="3">
    <name type="scientific">Timema tahoe</name>
    <dbReference type="NCBI Taxonomy" id="61484"/>
    <lineage>
        <taxon>Eukaryota</taxon>
        <taxon>Metazoa</taxon>
        <taxon>Ecdysozoa</taxon>
        <taxon>Arthropoda</taxon>
        <taxon>Hexapoda</taxon>
        <taxon>Insecta</taxon>
        <taxon>Pterygota</taxon>
        <taxon>Neoptera</taxon>
        <taxon>Polyneoptera</taxon>
        <taxon>Phasmatodea</taxon>
        <taxon>Timematodea</taxon>
        <taxon>Timematoidea</taxon>
        <taxon>Timematidae</taxon>
        <taxon>Timema</taxon>
    </lineage>
</organism>
<evidence type="ECO:0000313" key="3">
    <source>
        <dbReference type="EMBL" id="CAD7456161.1"/>
    </source>
</evidence>
<feature type="region of interest" description="Disordered" evidence="1">
    <location>
        <begin position="121"/>
        <end position="142"/>
    </location>
</feature>
<dbReference type="Pfam" id="PF12355">
    <property type="entry name" value="Dscam_C"/>
    <property type="match status" value="1"/>
</dbReference>
<dbReference type="EMBL" id="OE001168">
    <property type="protein sequence ID" value="CAD7456161.1"/>
    <property type="molecule type" value="Genomic_DNA"/>
</dbReference>
<feature type="domain" description="Cell adhesion molecule Dscam1 C-terminal" evidence="2">
    <location>
        <begin position="45"/>
        <end position="116"/>
    </location>
</feature>
<gene>
    <name evidence="3" type="ORF">TTEB3V08_LOCUS4196</name>
</gene>
<feature type="compositionally biased region" description="Basic and acidic residues" evidence="1">
    <location>
        <begin position="76"/>
        <end position="93"/>
    </location>
</feature>
<dbReference type="AlphaFoldDB" id="A0A7R9FM45"/>
<name>A0A7R9FM45_9NEOP</name>